<dbReference type="PANTHER" id="PTHR43357">
    <property type="entry name" value="INNER MEMBRANE ABC TRANSPORTER PERMEASE PROTEIN YDCV"/>
    <property type="match status" value="1"/>
</dbReference>
<keyword evidence="3" id="KW-1003">Cell membrane</keyword>
<evidence type="ECO:0000313" key="11">
    <source>
        <dbReference type="Proteomes" id="UP000616114"/>
    </source>
</evidence>
<dbReference type="GO" id="GO:0055085">
    <property type="term" value="P:transmembrane transport"/>
    <property type="evidence" value="ECO:0007669"/>
    <property type="project" value="InterPro"/>
</dbReference>
<feature type="transmembrane region" description="Helical" evidence="8">
    <location>
        <begin position="177"/>
        <end position="200"/>
    </location>
</feature>
<protein>
    <submittedName>
        <fullName evidence="10">ABC transporter permease</fullName>
    </submittedName>
</protein>
<feature type="transmembrane region" description="Helical" evidence="8">
    <location>
        <begin position="133"/>
        <end position="156"/>
    </location>
</feature>
<feature type="transmembrane region" description="Helical" evidence="8">
    <location>
        <begin position="69"/>
        <end position="91"/>
    </location>
</feature>
<evidence type="ECO:0000256" key="1">
    <source>
        <dbReference type="ARBA" id="ARBA00004429"/>
    </source>
</evidence>
<evidence type="ECO:0000256" key="7">
    <source>
        <dbReference type="ARBA" id="ARBA00023136"/>
    </source>
</evidence>
<dbReference type="InterPro" id="IPR035906">
    <property type="entry name" value="MetI-like_sf"/>
</dbReference>
<dbReference type="SUPFAM" id="SSF161098">
    <property type="entry name" value="MetI-like"/>
    <property type="match status" value="1"/>
</dbReference>
<keyword evidence="5 8" id="KW-0812">Transmembrane</keyword>
<dbReference type="Proteomes" id="UP000616114">
    <property type="component" value="Unassembled WGS sequence"/>
</dbReference>
<dbReference type="Gene3D" id="1.10.3720.10">
    <property type="entry name" value="MetI-like"/>
    <property type="match status" value="1"/>
</dbReference>
<evidence type="ECO:0000259" key="9">
    <source>
        <dbReference type="PROSITE" id="PS50928"/>
    </source>
</evidence>
<comment type="similarity">
    <text evidence="8">Belongs to the binding-protein-dependent transport system permease family.</text>
</comment>
<reference evidence="10" key="1">
    <citation type="journal article" date="2014" name="Int. J. Syst. Evol. Microbiol.">
        <title>Complete genome sequence of Corynebacterium casei LMG S-19264T (=DSM 44701T), isolated from a smear-ripened cheese.</title>
        <authorList>
            <consortium name="US DOE Joint Genome Institute (JGI-PGF)"/>
            <person name="Walter F."/>
            <person name="Albersmeier A."/>
            <person name="Kalinowski J."/>
            <person name="Ruckert C."/>
        </authorList>
    </citation>
    <scope>NUCLEOTIDE SEQUENCE</scope>
    <source>
        <strain evidence="10">CGMCC 1.12785</strain>
    </source>
</reference>
<accession>A0A8J2XJE1</accession>
<evidence type="ECO:0000256" key="8">
    <source>
        <dbReference type="RuleBase" id="RU363032"/>
    </source>
</evidence>
<comment type="subcellular location">
    <subcellularLocation>
        <location evidence="1">Cell inner membrane</location>
        <topology evidence="1">Multi-pass membrane protein</topology>
    </subcellularLocation>
    <subcellularLocation>
        <location evidence="8">Cell membrane</location>
        <topology evidence="8">Multi-pass membrane protein</topology>
    </subcellularLocation>
</comment>
<dbReference type="AlphaFoldDB" id="A0A8J2XJE1"/>
<dbReference type="Pfam" id="PF00528">
    <property type="entry name" value="BPD_transp_1"/>
    <property type="match status" value="1"/>
</dbReference>
<name>A0A8J2XJE1_9MICO</name>
<gene>
    <name evidence="10" type="ORF">GCM10011333_05090</name>
</gene>
<proteinExistence type="inferred from homology"/>
<dbReference type="GO" id="GO:0005886">
    <property type="term" value="C:plasma membrane"/>
    <property type="evidence" value="ECO:0007669"/>
    <property type="project" value="UniProtKB-SubCell"/>
</dbReference>
<organism evidence="10 11">
    <name type="scientific">Sediminivirga luteola</name>
    <dbReference type="NCBI Taxonomy" id="1774748"/>
    <lineage>
        <taxon>Bacteria</taxon>
        <taxon>Bacillati</taxon>
        <taxon>Actinomycetota</taxon>
        <taxon>Actinomycetes</taxon>
        <taxon>Micrococcales</taxon>
        <taxon>Brevibacteriaceae</taxon>
        <taxon>Sediminivirga</taxon>
    </lineage>
</organism>
<keyword evidence="6 8" id="KW-1133">Transmembrane helix</keyword>
<keyword evidence="7 8" id="KW-0472">Membrane</keyword>
<feature type="transmembrane region" description="Helical" evidence="8">
    <location>
        <begin position="234"/>
        <end position="256"/>
    </location>
</feature>
<keyword evidence="4" id="KW-0997">Cell inner membrane</keyword>
<feature type="domain" description="ABC transmembrane type-1" evidence="9">
    <location>
        <begin position="65"/>
        <end position="256"/>
    </location>
</feature>
<reference evidence="10" key="2">
    <citation type="submission" date="2020-09" db="EMBL/GenBank/DDBJ databases">
        <authorList>
            <person name="Sun Q."/>
            <person name="Zhou Y."/>
        </authorList>
    </citation>
    <scope>NUCLEOTIDE SEQUENCE</scope>
    <source>
        <strain evidence="10">CGMCC 1.12785</strain>
    </source>
</reference>
<dbReference type="PROSITE" id="PS50928">
    <property type="entry name" value="ABC_TM1"/>
    <property type="match status" value="1"/>
</dbReference>
<evidence type="ECO:0000256" key="2">
    <source>
        <dbReference type="ARBA" id="ARBA00022448"/>
    </source>
</evidence>
<dbReference type="InterPro" id="IPR000515">
    <property type="entry name" value="MetI-like"/>
</dbReference>
<sequence>MKPRPVTMAIGIVFGLLVAAYLIVPTLTVIPMAFSTSRFLEFPPPGYSTEWLTRFFQDSSWTDALVRSLVVAGSAAAIATPLGTLAAYAIVTAARRANRLAEPILMMPMMVPVVISGFGLYLVTLLLRTPGNLGVVVLAHAGLAIPFVVITVTASLRSFDFRLVRAARVHGASAAGAFFRVVLPVIGPGVGAGALMALMVSLDEPVVSMFIAGDTAPTLPVRMFGSITYELNPLVPVAASVLTVVTLTLLVGSLLLTRLTRRRTAV</sequence>
<dbReference type="EMBL" id="BMFY01000002">
    <property type="protein sequence ID" value="GGA05259.1"/>
    <property type="molecule type" value="Genomic_DNA"/>
</dbReference>
<dbReference type="CDD" id="cd06261">
    <property type="entry name" value="TM_PBP2"/>
    <property type="match status" value="1"/>
</dbReference>
<comment type="caution">
    <text evidence="10">The sequence shown here is derived from an EMBL/GenBank/DDBJ whole genome shotgun (WGS) entry which is preliminary data.</text>
</comment>
<keyword evidence="2 8" id="KW-0813">Transport</keyword>
<evidence type="ECO:0000256" key="3">
    <source>
        <dbReference type="ARBA" id="ARBA00022475"/>
    </source>
</evidence>
<evidence type="ECO:0000313" key="10">
    <source>
        <dbReference type="EMBL" id="GGA05259.1"/>
    </source>
</evidence>
<evidence type="ECO:0000256" key="6">
    <source>
        <dbReference type="ARBA" id="ARBA00022989"/>
    </source>
</evidence>
<keyword evidence="11" id="KW-1185">Reference proteome</keyword>
<evidence type="ECO:0000256" key="5">
    <source>
        <dbReference type="ARBA" id="ARBA00022692"/>
    </source>
</evidence>
<feature type="transmembrane region" description="Helical" evidence="8">
    <location>
        <begin position="103"/>
        <end position="127"/>
    </location>
</feature>
<evidence type="ECO:0000256" key="4">
    <source>
        <dbReference type="ARBA" id="ARBA00022519"/>
    </source>
</evidence>
<dbReference type="PANTHER" id="PTHR43357:SF4">
    <property type="entry name" value="INNER MEMBRANE ABC TRANSPORTER PERMEASE PROTEIN YDCV"/>
    <property type="match status" value="1"/>
</dbReference>
<feature type="transmembrane region" description="Helical" evidence="8">
    <location>
        <begin position="12"/>
        <end position="34"/>
    </location>
</feature>